<dbReference type="EMBL" id="ML996088">
    <property type="protein sequence ID" value="KAF2150977.1"/>
    <property type="molecule type" value="Genomic_DNA"/>
</dbReference>
<name>A0A9P4J023_9PEZI</name>
<dbReference type="AlphaFoldDB" id="A0A9P4J023"/>
<dbReference type="PANTHER" id="PTHR40370">
    <property type="entry name" value="EXPRESSED PROTEIN"/>
    <property type="match status" value="1"/>
</dbReference>
<evidence type="ECO:0000256" key="1">
    <source>
        <dbReference type="SAM" id="MobiDB-lite"/>
    </source>
</evidence>
<feature type="region of interest" description="Disordered" evidence="1">
    <location>
        <begin position="43"/>
        <end position="89"/>
    </location>
</feature>
<feature type="compositionally biased region" description="Basic and acidic residues" evidence="1">
    <location>
        <begin position="502"/>
        <end position="530"/>
    </location>
</feature>
<feature type="compositionally biased region" description="Low complexity" evidence="1">
    <location>
        <begin position="64"/>
        <end position="77"/>
    </location>
</feature>
<proteinExistence type="predicted"/>
<dbReference type="Gene3D" id="3.30.530.20">
    <property type="match status" value="1"/>
</dbReference>
<gene>
    <name evidence="3" type="ORF">K461DRAFT_279756</name>
</gene>
<keyword evidence="4" id="KW-1185">Reference proteome</keyword>
<feature type="region of interest" description="Disordered" evidence="1">
    <location>
        <begin position="261"/>
        <end position="319"/>
    </location>
</feature>
<evidence type="ECO:0000313" key="4">
    <source>
        <dbReference type="Proteomes" id="UP000799439"/>
    </source>
</evidence>
<accession>A0A9P4J023</accession>
<dbReference type="PANTHER" id="PTHR40370:SF1">
    <property type="entry name" value="DUF3074 DOMAIN-CONTAINING PROTEIN"/>
    <property type="match status" value="1"/>
</dbReference>
<dbReference type="Proteomes" id="UP000799439">
    <property type="component" value="Unassembled WGS sequence"/>
</dbReference>
<dbReference type="InterPro" id="IPR023393">
    <property type="entry name" value="START-like_dom_sf"/>
</dbReference>
<comment type="caution">
    <text evidence="3">The sequence shown here is derived from an EMBL/GenBank/DDBJ whole genome shotgun (WGS) entry which is preliminary data.</text>
</comment>
<feature type="domain" description="DUF3074" evidence="2">
    <location>
        <begin position="120"/>
        <end position="360"/>
    </location>
</feature>
<dbReference type="SUPFAM" id="SSF55961">
    <property type="entry name" value="Bet v1-like"/>
    <property type="match status" value="1"/>
</dbReference>
<feature type="compositionally biased region" description="Basic and acidic residues" evidence="1">
    <location>
        <begin position="292"/>
        <end position="304"/>
    </location>
</feature>
<feature type="region of interest" description="Disordered" evidence="1">
    <location>
        <begin position="452"/>
        <end position="589"/>
    </location>
</feature>
<reference evidence="3" key="1">
    <citation type="journal article" date="2020" name="Stud. Mycol.">
        <title>101 Dothideomycetes genomes: a test case for predicting lifestyles and emergence of pathogens.</title>
        <authorList>
            <person name="Haridas S."/>
            <person name="Albert R."/>
            <person name="Binder M."/>
            <person name="Bloem J."/>
            <person name="Labutti K."/>
            <person name="Salamov A."/>
            <person name="Andreopoulos B."/>
            <person name="Baker S."/>
            <person name="Barry K."/>
            <person name="Bills G."/>
            <person name="Bluhm B."/>
            <person name="Cannon C."/>
            <person name="Castanera R."/>
            <person name="Culley D."/>
            <person name="Daum C."/>
            <person name="Ezra D."/>
            <person name="Gonzalez J."/>
            <person name="Henrissat B."/>
            <person name="Kuo A."/>
            <person name="Liang C."/>
            <person name="Lipzen A."/>
            <person name="Lutzoni F."/>
            <person name="Magnuson J."/>
            <person name="Mondo S."/>
            <person name="Nolan M."/>
            <person name="Ohm R."/>
            <person name="Pangilinan J."/>
            <person name="Park H.-J."/>
            <person name="Ramirez L."/>
            <person name="Alfaro M."/>
            <person name="Sun H."/>
            <person name="Tritt A."/>
            <person name="Yoshinaga Y."/>
            <person name="Zwiers L.-H."/>
            <person name="Turgeon B."/>
            <person name="Goodwin S."/>
            <person name="Spatafora J."/>
            <person name="Crous P."/>
            <person name="Grigoriev I."/>
        </authorList>
    </citation>
    <scope>NUCLEOTIDE SEQUENCE</scope>
    <source>
        <strain evidence="3">CBS 260.36</strain>
    </source>
</reference>
<protein>
    <recommendedName>
        <fullName evidence="2">DUF3074 domain-containing protein</fullName>
    </recommendedName>
</protein>
<dbReference type="Pfam" id="PF11274">
    <property type="entry name" value="DUF3074"/>
    <property type="match status" value="1"/>
</dbReference>
<evidence type="ECO:0000313" key="3">
    <source>
        <dbReference type="EMBL" id="KAF2150977.1"/>
    </source>
</evidence>
<dbReference type="InterPro" id="IPR024500">
    <property type="entry name" value="DUF3074"/>
</dbReference>
<dbReference type="OrthoDB" id="5403181at2759"/>
<feature type="compositionally biased region" description="Basic and acidic residues" evidence="1">
    <location>
        <begin position="78"/>
        <end position="87"/>
    </location>
</feature>
<feature type="compositionally biased region" description="Low complexity" evidence="1">
    <location>
        <begin position="458"/>
        <end position="467"/>
    </location>
</feature>
<feature type="compositionally biased region" description="Polar residues" evidence="1">
    <location>
        <begin position="51"/>
        <end position="63"/>
    </location>
</feature>
<evidence type="ECO:0000259" key="2">
    <source>
        <dbReference type="Pfam" id="PF11274"/>
    </source>
</evidence>
<feature type="compositionally biased region" description="Low complexity" evidence="1">
    <location>
        <begin position="483"/>
        <end position="501"/>
    </location>
</feature>
<organism evidence="3 4">
    <name type="scientific">Myriangium duriaei CBS 260.36</name>
    <dbReference type="NCBI Taxonomy" id="1168546"/>
    <lineage>
        <taxon>Eukaryota</taxon>
        <taxon>Fungi</taxon>
        <taxon>Dikarya</taxon>
        <taxon>Ascomycota</taxon>
        <taxon>Pezizomycotina</taxon>
        <taxon>Dothideomycetes</taxon>
        <taxon>Dothideomycetidae</taxon>
        <taxon>Myriangiales</taxon>
        <taxon>Myriangiaceae</taxon>
        <taxon>Myriangium</taxon>
    </lineage>
</organism>
<feature type="compositionally biased region" description="Basic and acidic residues" evidence="1">
    <location>
        <begin position="540"/>
        <end position="579"/>
    </location>
</feature>
<sequence>MAELHSALERLAPLDFSEVPTNELTEYMRSALEAGELICNSVPPPPGGEDFQSSRPALSEPNTAASAKDIAASNARAPEPHSSHGDLQKAWGKPYKFSAKENPLDVKVYKMAAHDRHGAWFARRSVHEGISFERMKKAMQWEFLESLAIEGGPGAGAVRGIGVDSRLEQFNVGKKGQLEVWQLSAQFPGPTTPREFYTMRMTSGDALSSKSSADGKHVPRHFMSMSRPVTHPEVSERSGYILGKYESVELIREIPLHRNKRSASVTNLADHTAASGHTTGRDRGSTISYAESRGRDAKGEKVDNHQSSQQAKDNEAEELNPIEWIMVTRSDPGGGIPRFMVERGTPSSIIADVSKFFDWACSKKDIPDPENDDMGEALEIVRTQAPTDGSADRAAAPAAEKISVESGPTTEVPAQGGYLDSAKRIIGAGVDAYAPAPVAEWLKPEQAEVNNVDDDLSSDSSSYQSADDFGHAGVLSTDSLPLSDTQQSIPSSSGSAITTGISHHDRELRKLDQHKEKLDHKLAKKREAEANKLNSQQGKSEADQKKAKERHENEMKKTEEKHSKDVEKLEAKKNKEIEKARKKRQKQLDKDIVAKVTRERDDFRRRIDMIQRENQLLREQIGDVQQENTALVHKLSKLAGGDVAMQAIRDEIASAKKRPTSSIRSGSSLR</sequence>